<proteinExistence type="predicted"/>
<dbReference type="KEGG" id="ccot:CCAX7_57540"/>
<dbReference type="Gene3D" id="1.10.10.10">
    <property type="entry name" value="Winged helix-like DNA-binding domain superfamily/Winged helix DNA-binding domain"/>
    <property type="match status" value="1"/>
</dbReference>
<evidence type="ECO:0000313" key="2">
    <source>
        <dbReference type="Proteomes" id="UP000287394"/>
    </source>
</evidence>
<sequence>MAFRSDLDALVLSVLQSEALHGYEIAKRINAKGETAFHAKEGQLYPILHRLENEGKIQADWIPQEGKPARKVYRLTETGKGELARLIETWREFSQAVNSLMTPSKQEVSIG</sequence>
<reference evidence="1 2" key="1">
    <citation type="journal article" date="2019" name="Int. J. Syst. Evol. Microbiol.">
        <title>Capsulimonas corticalis gen. nov., sp. nov., an aerobic capsulated bacterium, of a novel bacterial order, Capsulimonadales ord. nov., of the class Armatimonadia of the phylum Armatimonadetes.</title>
        <authorList>
            <person name="Li J."/>
            <person name="Kudo C."/>
            <person name="Tonouchi A."/>
        </authorList>
    </citation>
    <scope>NUCLEOTIDE SEQUENCE [LARGE SCALE GENOMIC DNA]</scope>
    <source>
        <strain evidence="1 2">AX-7</strain>
    </source>
</reference>
<dbReference type="Proteomes" id="UP000287394">
    <property type="component" value="Chromosome"/>
</dbReference>
<dbReference type="PANTHER" id="PTHR33169">
    <property type="entry name" value="PADR-FAMILY TRANSCRIPTIONAL REGULATOR"/>
    <property type="match status" value="1"/>
</dbReference>
<dbReference type="InterPro" id="IPR036390">
    <property type="entry name" value="WH_DNA-bd_sf"/>
</dbReference>
<dbReference type="InterPro" id="IPR052509">
    <property type="entry name" value="Metal_resp_DNA-bind_regulator"/>
</dbReference>
<accession>A0A402D099</accession>
<dbReference type="Pfam" id="PF03551">
    <property type="entry name" value="PadR"/>
    <property type="match status" value="1"/>
</dbReference>
<dbReference type="EMBL" id="AP025739">
    <property type="protein sequence ID" value="BDI33703.1"/>
    <property type="molecule type" value="Genomic_DNA"/>
</dbReference>
<dbReference type="InterPro" id="IPR005149">
    <property type="entry name" value="Tscrpt_reg_PadR_N"/>
</dbReference>
<dbReference type="AlphaFoldDB" id="A0A402D099"/>
<protein>
    <submittedName>
        <fullName evidence="1">PadR family transcriptional regulator</fullName>
    </submittedName>
</protein>
<name>A0A402D099_9BACT</name>
<dbReference type="SUPFAM" id="SSF46785">
    <property type="entry name" value="Winged helix' DNA-binding domain"/>
    <property type="match status" value="1"/>
</dbReference>
<dbReference type="RefSeq" id="WP_119322970.1">
    <property type="nucleotide sequence ID" value="NZ_AP025739.1"/>
</dbReference>
<gene>
    <name evidence="1" type="ORF">CCAX7_57540</name>
</gene>
<organism evidence="1 2">
    <name type="scientific">Capsulimonas corticalis</name>
    <dbReference type="NCBI Taxonomy" id="2219043"/>
    <lineage>
        <taxon>Bacteria</taxon>
        <taxon>Bacillati</taxon>
        <taxon>Armatimonadota</taxon>
        <taxon>Armatimonadia</taxon>
        <taxon>Capsulimonadales</taxon>
        <taxon>Capsulimonadaceae</taxon>
        <taxon>Capsulimonas</taxon>
    </lineage>
</organism>
<evidence type="ECO:0000313" key="1">
    <source>
        <dbReference type="EMBL" id="BDI33703.1"/>
    </source>
</evidence>
<dbReference type="OrthoDB" id="9808017at2"/>
<dbReference type="PANTHER" id="PTHR33169:SF14">
    <property type="entry name" value="TRANSCRIPTIONAL REGULATOR RV3488"/>
    <property type="match status" value="1"/>
</dbReference>
<keyword evidence="2" id="KW-1185">Reference proteome</keyword>
<dbReference type="InterPro" id="IPR036388">
    <property type="entry name" value="WH-like_DNA-bd_sf"/>
</dbReference>